<dbReference type="Proteomes" id="UP001597337">
    <property type="component" value="Unassembled WGS sequence"/>
</dbReference>
<dbReference type="NCBIfam" id="NF047847">
    <property type="entry name" value="SS_mature_LptM"/>
    <property type="match status" value="1"/>
</dbReference>
<accession>A0ABW4Y864</accession>
<reference evidence="9" key="1">
    <citation type="journal article" date="2019" name="Int. J. Syst. Evol. Microbiol.">
        <title>The Global Catalogue of Microorganisms (GCM) 10K type strain sequencing project: providing services to taxonomists for standard genome sequencing and annotation.</title>
        <authorList>
            <consortium name="The Broad Institute Genomics Platform"/>
            <consortium name="The Broad Institute Genome Sequencing Center for Infectious Disease"/>
            <person name="Wu L."/>
            <person name="Ma J."/>
        </authorList>
    </citation>
    <scope>NUCLEOTIDE SEQUENCE [LARGE SCALE GENOMIC DNA]</scope>
    <source>
        <strain evidence="9">KACC 12597</strain>
    </source>
</reference>
<comment type="caution">
    <text evidence="8">The sequence shown here is derived from an EMBL/GenBank/DDBJ whole genome shotgun (WGS) entry which is preliminary data.</text>
</comment>
<dbReference type="Pfam" id="PF13627">
    <property type="entry name" value="LptM_cons"/>
    <property type="match status" value="1"/>
</dbReference>
<comment type="subcellular location">
    <subcellularLocation>
        <location evidence="1">Cell outer membrane</location>
        <topology evidence="1">Lipid-anchor</topology>
    </subcellularLocation>
</comment>
<protein>
    <submittedName>
        <fullName evidence="8">Lipoprotein</fullName>
    </submittedName>
</protein>
<sequence length="65" mass="6762">MFCWVRYLFIALVTTLGILSMLGACGQKGPLYLPEDAPAQNGGKESDVPAAPAAPSTSGPQPDQL</sequence>
<feature type="compositionally biased region" description="Polar residues" evidence="7">
    <location>
        <begin position="56"/>
        <end position="65"/>
    </location>
</feature>
<keyword evidence="3" id="KW-0472">Membrane</keyword>
<feature type="region of interest" description="Disordered" evidence="7">
    <location>
        <begin position="33"/>
        <end position="65"/>
    </location>
</feature>
<keyword evidence="9" id="KW-1185">Reference proteome</keyword>
<keyword evidence="6 8" id="KW-0449">Lipoprotein</keyword>
<dbReference type="RefSeq" id="WP_386026383.1">
    <property type="nucleotide sequence ID" value="NZ_JBHUHX010000021.1"/>
</dbReference>
<evidence type="ECO:0000256" key="4">
    <source>
        <dbReference type="ARBA" id="ARBA00023139"/>
    </source>
</evidence>
<keyword evidence="4" id="KW-0564">Palmitate</keyword>
<gene>
    <name evidence="8" type="ORF">ACFSJC_10425</name>
</gene>
<dbReference type="InterPro" id="IPR032831">
    <property type="entry name" value="LptM_cons"/>
</dbReference>
<proteinExistence type="predicted"/>
<evidence type="ECO:0000256" key="5">
    <source>
        <dbReference type="ARBA" id="ARBA00023237"/>
    </source>
</evidence>
<organism evidence="8 9">
    <name type="scientific">Thiorhodococcus fuscus</name>
    <dbReference type="NCBI Taxonomy" id="527200"/>
    <lineage>
        <taxon>Bacteria</taxon>
        <taxon>Pseudomonadati</taxon>
        <taxon>Pseudomonadota</taxon>
        <taxon>Gammaproteobacteria</taxon>
        <taxon>Chromatiales</taxon>
        <taxon>Chromatiaceae</taxon>
        <taxon>Thiorhodococcus</taxon>
    </lineage>
</organism>
<evidence type="ECO:0000256" key="1">
    <source>
        <dbReference type="ARBA" id="ARBA00004459"/>
    </source>
</evidence>
<evidence type="ECO:0000313" key="9">
    <source>
        <dbReference type="Proteomes" id="UP001597337"/>
    </source>
</evidence>
<name>A0ABW4Y864_9GAMM</name>
<dbReference type="EMBL" id="JBHUHX010000021">
    <property type="protein sequence ID" value="MFD2112254.1"/>
    <property type="molecule type" value="Genomic_DNA"/>
</dbReference>
<evidence type="ECO:0000256" key="3">
    <source>
        <dbReference type="ARBA" id="ARBA00023136"/>
    </source>
</evidence>
<evidence type="ECO:0000256" key="7">
    <source>
        <dbReference type="SAM" id="MobiDB-lite"/>
    </source>
</evidence>
<keyword evidence="2" id="KW-0732">Signal</keyword>
<evidence type="ECO:0000313" key="8">
    <source>
        <dbReference type="EMBL" id="MFD2112254.1"/>
    </source>
</evidence>
<evidence type="ECO:0000256" key="6">
    <source>
        <dbReference type="ARBA" id="ARBA00023288"/>
    </source>
</evidence>
<dbReference type="PROSITE" id="PS51257">
    <property type="entry name" value="PROKAR_LIPOPROTEIN"/>
    <property type="match status" value="1"/>
</dbReference>
<evidence type="ECO:0000256" key="2">
    <source>
        <dbReference type="ARBA" id="ARBA00022729"/>
    </source>
</evidence>
<keyword evidence="5" id="KW-0998">Cell outer membrane</keyword>